<feature type="region of interest" description="Disordered" evidence="1">
    <location>
        <begin position="75"/>
        <end position="111"/>
    </location>
</feature>
<dbReference type="STRING" id="188915.AWC02_15340"/>
<keyword evidence="3" id="KW-1185">Reference proteome</keyword>
<comment type="caution">
    <text evidence="2">The sequence shown here is derived from an EMBL/GenBank/DDBJ whole genome shotgun (WGS) entry which is preliminary data.</text>
</comment>
<dbReference type="EMBL" id="LQOT01000057">
    <property type="protein sequence ID" value="ORV43373.1"/>
    <property type="molecule type" value="Genomic_DNA"/>
</dbReference>
<feature type="compositionally biased region" description="Gly residues" evidence="1">
    <location>
        <begin position="98"/>
        <end position="111"/>
    </location>
</feature>
<dbReference type="Proteomes" id="UP000193465">
    <property type="component" value="Unassembled WGS sequence"/>
</dbReference>
<proteinExistence type="predicted"/>
<accession>A0A1X1TFN7</accession>
<reference evidence="2 3" key="1">
    <citation type="submission" date="2016-01" db="EMBL/GenBank/DDBJ databases">
        <title>The new phylogeny of the genus Mycobacterium.</title>
        <authorList>
            <person name="Tarcisio F."/>
            <person name="Conor M."/>
            <person name="Antonella G."/>
            <person name="Elisabetta G."/>
            <person name="Giulia F.S."/>
            <person name="Sara T."/>
            <person name="Anna F."/>
            <person name="Clotilde B."/>
            <person name="Roberto B."/>
            <person name="Veronica D.S."/>
            <person name="Fabio R."/>
            <person name="Monica P."/>
            <person name="Olivier J."/>
            <person name="Enrico T."/>
            <person name="Nicola S."/>
        </authorList>
    </citation>
    <scope>NUCLEOTIDE SEQUENCE [LARGE SCALE GENOMIC DNA]</scope>
    <source>
        <strain evidence="2 3">ATCC 27353</strain>
    </source>
</reference>
<protein>
    <submittedName>
        <fullName evidence="2">Uncharacterized protein</fullName>
    </submittedName>
</protein>
<name>A0A1X1TFN7_9MYCO</name>
<organism evidence="2 3">
    <name type="scientific">Mycolicibacter engbaekii</name>
    <dbReference type="NCBI Taxonomy" id="188915"/>
    <lineage>
        <taxon>Bacteria</taxon>
        <taxon>Bacillati</taxon>
        <taxon>Actinomycetota</taxon>
        <taxon>Actinomycetes</taxon>
        <taxon>Mycobacteriales</taxon>
        <taxon>Mycobacteriaceae</taxon>
        <taxon>Mycolicibacter</taxon>
    </lineage>
</organism>
<gene>
    <name evidence="2" type="ORF">AWC02_15340</name>
</gene>
<evidence type="ECO:0000256" key="1">
    <source>
        <dbReference type="SAM" id="MobiDB-lite"/>
    </source>
</evidence>
<evidence type="ECO:0000313" key="3">
    <source>
        <dbReference type="Proteomes" id="UP000193465"/>
    </source>
</evidence>
<evidence type="ECO:0000313" key="2">
    <source>
        <dbReference type="EMBL" id="ORV43373.1"/>
    </source>
</evidence>
<dbReference type="AlphaFoldDB" id="A0A1X1TFN7"/>
<sequence length="111" mass="10727">MLATPDKPTVTVSAWQSSGAATSAVNAGMNTTGTSCKSRMAASGGKLIKAASDYENQDDQGAATLTAVGSHLPVASGTDGGAGVLQRGFTPLVPRSSGGDGGAAGGFGTPR</sequence>